<protein>
    <submittedName>
        <fullName evidence="1">16387_t:CDS:1</fullName>
    </submittedName>
</protein>
<reference evidence="1" key="1">
    <citation type="submission" date="2021-06" db="EMBL/GenBank/DDBJ databases">
        <authorList>
            <person name="Kallberg Y."/>
            <person name="Tangrot J."/>
            <person name="Rosling A."/>
        </authorList>
    </citation>
    <scope>NUCLEOTIDE SEQUENCE</scope>
    <source>
        <strain evidence="1">28 12/20/2015</strain>
    </source>
</reference>
<dbReference type="EMBL" id="CAJVPW010025683">
    <property type="protein sequence ID" value="CAG8709758.1"/>
    <property type="molecule type" value="Genomic_DNA"/>
</dbReference>
<evidence type="ECO:0000313" key="1">
    <source>
        <dbReference type="EMBL" id="CAG8709758.1"/>
    </source>
</evidence>
<evidence type="ECO:0000313" key="2">
    <source>
        <dbReference type="Proteomes" id="UP000789366"/>
    </source>
</evidence>
<name>A0ACA9PHN7_9GLOM</name>
<sequence>MNDKIVGVGLSAYLSYYFRKKGDKRLGKLEKENKKLKKDNKEIQERQAEDKKEIRAEIKELLQEVEKRVRLEERLKNANQICSIYEKDANKYYKENEKSENKLWQLKYLLMWHGFKQGKTDEIIDGNILLTE</sequence>
<proteinExistence type="predicted"/>
<comment type="caution">
    <text evidence="1">The sequence shown here is derived from an EMBL/GenBank/DDBJ whole genome shotgun (WGS) entry which is preliminary data.</text>
</comment>
<accession>A0ACA9PHN7</accession>
<organism evidence="1 2">
    <name type="scientific">Cetraspora pellucida</name>
    <dbReference type="NCBI Taxonomy" id="1433469"/>
    <lineage>
        <taxon>Eukaryota</taxon>
        <taxon>Fungi</taxon>
        <taxon>Fungi incertae sedis</taxon>
        <taxon>Mucoromycota</taxon>
        <taxon>Glomeromycotina</taxon>
        <taxon>Glomeromycetes</taxon>
        <taxon>Diversisporales</taxon>
        <taxon>Gigasporaceae</taxon>
        <taxon>Cetraspora</taxon>
    </lineage>
</organism>
<gene>
    <name evidence="1" type="ORF">SPELUC_LOCUS11741</name>
</gene>
<dbReference type="Proteomes" id="UP000789366">
    <property type="component" value="Unassembled WGS sequence"/>
</dbReference>
<keyword evidence="2" id="KW-1185">Reference proteome</keyword>